<dbReference type="Gene3D" id="2.40.100.10">
    <property type="entry name" value="Cyclophilin-like"/>
    <property type="match status" value="1"/>
</dbReference>
<keyword evidence="3" id="KW-0067">ATP-binding</keyword>
<dbReference type="RefSeq" id="WP_010837561.1">
    <property type="nucleotide sequence ID" value="NZ_QRCM01000001.1"/>
</dbReference>
<proteinExistence type="predicted"/>
<evidence type="ECO:0000256" key="1">
    <source>
        <dbReference type="ARBA" id="ARBA00022741"/>
    </source>
</evidence>
<keyword evidence="5" id="KW-0808">Transferase</keyword>
<evidence type="ECO:0000313" key="5">
    <source>
        <dbReference type="EMBL" id="TXG92121.1"/>
    </source>
</evidence>
<feature type="domain" description="Carboxyltransferase" evidence="4">
    <location>
        <begin position="26"/>
        <end position="293"/>
    </location>
</feature>
<dbReference type="GO" id="GO:0005524">
    <property type="term" value="F:ATP binding"/>
    <property type="evidence" value="ECO:0007669"/>
    <property type="project" value="UniProtKB-KW"/>
</dbReference>
<keyword evidence="1" id="KW-0547">Nucleotide-binding</keyword>
<dbReference type="GO" id="GO:0016740">
    <property type="term" value="F:transferase activity"/>
    <property type="evidence" value="ECO:0007669"/>
    <property type="project" value="UniProtKB-KW"/>
</dbReference>
<dbReference type="Proteomes" id="UP000471120">
    <property type="component" value="Unassembled WGS sequence"/>
</dbReference>
<evidence type="ECO:0000256" key="3">
    <source>
        <dbReference type="ARBA" id="ARBA00022840"/>
    </source>
</evidence>
<dbReference type="NCBIfam" id="TIGR00724">
    <property type="entry name" value="urea_amlyse_rel"/>
    <property type="match status" value="1"/>
</dbReference>
<dbReference type="InterPro" id="IPR003778">
    <property type="entry name" value="CT_A_B"/>
</dbReference>
<organism evidence="5 6">
    <name type="scientific">Rhodococcus rhodnii</name>
    <dbReference type="NCBI Taxonomy" id="38312"/>
    <lineage>
        <taxon>Bacteria</taxon>
        <taxon>Bacillati</taxon>
        <taxon>Actinomycetota</taxon>
        <taxon>Actinomycetes</taxon>
        <taxon>Mycobacteriales</taxon>
        <taxon>Nocardiaceae</taxon>
        <taxon>Rhodococcus</taxon>
    </lineage>
</organism>
<dbReference type="PANTHER" id="PTHR43309:SF3">
    <property type="entry name" value="5-OXOPROLINASE SUBUNIT C"/>
    <property type="match status" value="1"/>
</dbReference>
<dbReference type="EMBL" id="QRCM01000001">
    <property type="protein sequence ID" value="TXG92121.1"/>
    <property type="molecule type" value="Genomic_DNA"/>
</dbReference>
<dbReference type="InterPro" id="IPR029000">
    <property type="entry name" value="Cyclophilin-like_dom_sf"/>
</dbReference>
<keyword evidence="2" id="KW-0378">Hydrolase</keyword>
<dbReference type="GO" id="GO:0016787">
    <property type="term" value="F:hydrolase activity"/>
    <property type="evidence" value="ECO:0007669"/>
    <property type="project" value="UniProtKB-KW"/>
</dbReference>
<dbReference type="Pfam" id="PF02626">
    <property type="entry name" value="CT_A_B"/>
    <property type="match status" value="1"/>
</dbReference>
<sequence length="293" mass="29894">MTATIEILATGPQALVQDRGRRGLASSGVGGSGAADRRSHALANRLVGNTEDAATIEVLLGGLAFEARGDLEIAVTGADADVVVVHDRRSIVMGPATRHRVPAGAVVRLGDSRTGLRCYVAIRGGIDVPAVLGSRSTDTLAGVGPAPLAPGDVIAIGTATEPAPGADTAPVAPMPSGTVTLRVVRGPRDDWLADPNGLVETTWTVSDRTSRVGARLTAADGPGVRHVDTERQLPSEGVALGAVQIPPGGEPVVFLADHPVTGGYPVAGVLDDRDVDIAAQLRPGTTVRLAWAR</sequence>
<protein>
    <submittedName>
        <fullName evidence="5">Biotin-dependent carboxyltransferase family protein</fullName>
    </submittedName>
</protein>
<dbReference type="AlphaFoldDB" id="A0A6P2CK15"/>
<comment type="caution">
    <text evidence="5">The sequence shown here is derived from an EMBL/GenBank/DDBJ whole genome shotgun (WGS) entry which is preliminary data.</text>
</comment>
<dbReference type="SMART" id="SM00797">
    <property type="entry name" value="AHS2"/>
    <property type="match status" value="1"/>
</dbReference>
<evidence type="ECO:0000256" key="2">
    <source>
        <dbReference type="ARBA" id="ARBA00022801"/>
    </source>
</evidence>
<evidence type="ECO:0000313" key="6">
    <source>
        <dbReference type="Proteomes" id="UP000471120"/>
    </source>
</evidence>
<accession>A0A6P2CK15</accession>
<dbReference type="SUPFAM" id="SSF50891">
    <property type="entry name" value="Cyclophilin-like"/>
    <property type="match status" value="1"/>
</dbReference>
<dbReference type="InterPro" id="IPR052708">
    <property type="entry name" value="PxpC"/>
</dbReference>
<evidence type="ECO:0000259" key="4">
    <source>
        <dbReference type="SMART" id="SM00797"/>
    </source>
</evidence>
<name>A0A6P2CK15_9NOCA</name>
<reference evidence="5 6" key="1">
    <citation type="submission" date="2018-07" db="EMBL/GenBank/DDBJ databases">
        <title>Genome sequence of Rhodococcus rhodnii ATCC 35071 from Rhodnius prolixus.</title>
        <authorList>
            <person name="Patel V."/>
            <person name="Vogel K.J."/>
        </authorList>
    </citation>
    <scope>NUCLEOTIDE SEQUENCE [LARGE SCALE GENOMIC DNA]</scope>
    <source>
        <strain evidence="5 6">ATCC 35071</strain>
    </source>
</reference>
<gene>
    <name evidence="5" type="ORF">DW322_20535</name>
</gene>
<dbReference type="PANTHER" id="PTHR43309">
    <property type="entry name" value="5-OXOPROLINASE SUBUNIT C"/>
    <property type="match status" value="1"/>
</dbReference>